<evidence type="ECO:0000313" key="5">
    <source>
        <dbReference type="EMBL" id="QNN78355.1"/>
    </source>
</evidence>
<proteinExistence type="predicted"/>
<evidence type="ECO:0000256" key="2">
    <source>
        <dbReference type="ARBA" id="ARBA00022741"/>
    </source>
</evidence>
<dbReference type="InterPro" id="IPR050095">
    <property type="entry name" value="ECF_ABC_transporter_ATP-bd"/>
</dbReference>
<keyword evidence="1" id="KW-0813">Transport</keyword>
<dbReference type="SUPFAM" id="SSF52540">
    <property type="entry name" value="P-loop containing nucleoside triphosphate hydrolases"/>
    <property type="match status" value="1"/>
</dbReference>
<protein>
    <submittedName>
        <fullName evidence="5">ATP-binding cassette domain-containing protein</fullName>
    </submittedName>
</protein>
<evidence type="ECO:0000256" key="1">
    <source>
        <dbReference type="ARBA" id="ARBA00022448"/>
    </source>
</evidence>
<dbReference type="PANTHER" id="PTHR43553">
    <property type="entry name" value="HEAVY METAL TRANSPORTER"/>
    <property type="match status" value="1"/>
</dbReference>
<dbReference type="Proteomes" id="UP000515838">
    <property type="component" value="Chromosome"/>
</dbReference>
<dbReference type="Gene3D" id="3.40.50.300">
    <property type="entry name" value="P-loop containing nucleotide triphosphate hydrolases"/>
    <property type="match status" value="1"/>
</dbReference>
<dbReference type="GO" id="GO:0016887">
    <property type="term" value="F:ATP hydrolysis activity"/>
    <property type="evidence" value="ECO:0007669"/>
    <property type="project" value="InterPro"/>
</dbReference>
<dbReference type="EMBL" id="CP060731">
    <property type="protein sequence ID" value="QNN78355.1"/>
    <property type="molecule type" value="Genomic_DNA"/>
</dbReference>
<dbReference type="InterPro" id="IPR027417">
    <property type="entry name" value="P-loop_NTPase"/>
</dbReference>
<dbReference type="PROSITE" id="PS50893">
    <property type="entry name" value="ABC_TRANSPORTER_2"/>
    <property type="match status" value="1"/>
</dbReference>
<evidence type="ECO:0000313" key="6">
    <source>
        <dbReference type="Proteomes" id="UP000515838"/>
    </source>
</evidence>
<dbReference type="Pfam" id="PF00005">
    <property type="entry name" value="ABC_tran"/>
    <property type="match status" value="1"/>
</dbReference>
<name>A0A7G9TE30_PSEMX</name>
<evidence type="ECO:0000256" key="3">
    <source>
        <dbReference type="ARBA" id="ARBA00022840"/>
    </source>
</evidence>
<dbReference type="PANTHER" id="PTHR43553:SF3">
    <property type="entry name" value="ABC TRANSPORTER ATP-BINDING PROTEIN MODF"/>
    <property type="match status" value="1"/>
</dbReference>
<organism evidence="5 6">
    <name type="scientific">Pseudoxanthomonas mexicana</name>
    <dbReference type="NCBI Taxonomy" id="128785"/>
    <lineage>
        <taxon>Bacteria</taxon>
        <taxon>Pseudomonadati</taxon>
        <taxon>Pseudomonadota</taxon>
        <taxon>Gammaproteobacteria</taxon>
        <taxon>Lysobacterales</taxon>
        <taxon>Lysobacteraceae</taxon>
        <taxon>Pseudoxanthomonas</taxon>
    </lineage>
</organism>
<keyword evidence="2" id="KW-0547">Nucleotide-binding</keyword>
<feature type="domain" description="ABC transporter" evidence="4">
    <location>
        <begin position="17"/>
        <end position="260"/>
    </location>
</feature>
<dbReference type="AlphaFoldDB" id="A0A7G9TE30"/>
<dbReference type="RefSeq" id="WP_187573756.1">
    <property type="nucleotide sequence ID" value="NZ_CP060731.1"/>
</dbReference>
<dbReference type="GO" id="GO:0042626">
    <property type="term" value="F:ATPase-coupled transmembrane transporter activity"/>
    <property type="evidence" value="ECO:0007669"/>
    <property type="project" value="TreeGrafter"/>
</dbReference>
<sequence length="277" mass="30492">MNLSPSPAATPPLAPLFELDRATVVRGATRVLHDLSLRIPLGQHTAILGPNGCGKSTFIKLISRELYPLAREGDAPVKVFGLRRWNVNELRNRLGLVTSDLTRDLQQMPYLRVEDAVVTGFFSSFVVPPHRQVDADMRAKARRALEQVRATPLADRQVAELSTGEMRRVLIARALVHEPQALLLDEPTAGLDLVARRHFLGLMRSLAQRGITLVLVTHHIEEIIPEIDRVLLLRDGAVCADGDRAGTLTEAQLSHVFGGPVQVRRDGEYYGAVPGHA</sequence>
<dbReference type="GeneID" id="81469846"/>
<dbReference type="SMART" id="SM00382">
    <property type="entry name" value="AAA"/>
    <property type="match status" value="1"/>
</dbReference>
<dbReference type="GO" id="GO:0005524">
    <property type="term" value="F:ATP binding"/>
    <property type="evidence" value="ECO:0007669"/>
    <property type="project" value="UniProtKB-KW"/>
</dbReference>
<gene>
    <name evidence="5" type="ORF">IAE60_02640</name>
</gene>
<dbReference type="InterPro" id="IPR003593">
    <property type="entry name" value="AAA+_ATPase"/>
</dbReference>
<accession>A0A7G9TE30</accession>
<evidence type="ECO:0000259" key="4">
    <source>
        <dbReference type="PROSITE" id="PS50893"/>
    </source>
</evidence>
<dbReference type="GO" id="GO:0043190">
    <property type="term" value="C:ATP-binding cassette (ABC) transporter complex"/>
    <property type="evidence" value="ECO:0007669"/>
    <property type="project" value="TreeGrafter"/>
</dbReference>
<keyword evidence="3 5" id="KW-0067">ATP-binding</keyword>
<dbReference type="InterPro" id="IPR003439">
    <property type="entry name" value="ABC_transporter-like_ATP-bd"/>
</dbReference>
<reference evidence="5 6" key="1">
    <citation type="submission" date="2020-08" db="EMBL/GenBank/DDBJ databases">
        <title>Streptomycin Non-resistant strain, P. mexicana.</title>
        <authorList>
            <person name="Ganesh-Kumar S."/>
            <person name="Zhe T."/>
            <person name="Yu Z."/>
            <person name="Min Y."/>
        </authorList>
    </citation>
    <scope>NUCLEOTIDE SEQUENCE [LARGE SCALE GENOMIC DNA]</scope>
    <source>
        <strain evidence="5 6">GTZY2</strain>
    </source>
</reference>